<evidence type="ECO:0000256" key="2">
    <source>
        <dbReference type="ARBA" id="ARBA00012438"/>
    </source>
</evidence>
<dbReference type="SMART" id="SM00448">
    <property type="entry name" value="REC"/>
    <property type="match status" value="1"/>
</dbReference>
<dbReference type="Gene3D" id="3.30.565.10">
    <property type="entry name" value="Histidine kinase-like ATPase, C-terminal domain"/>
    <property type="match status" value="1"/>
</dbReference>
<dbReference type="InterPro" id="IPR003661">
    <property type="entry name" value="HisK_dim/P_dom"/>
</dbReference>
<evidence type="ECO:0000256" key="5">
    <source>
        <dbReference type="ARBA" id="ARBA00022777"/>
    </source>
</evidence>
<keyword evidence="3 6" id="KW-0597">Phosphoprotein</keyword>
<dbReference type="GO" id="GO:0030295">
    <property type="term" value="F:protein kinase activator activity"/>
    <property type="evidence" value="ECO:0007669"/>
    <property type="project" value="TreeGrafter"/>
</dbReference>
<dbReference type="EMBL" id="VLLN01000027">
    <property type="protein sequence ID" value="TWJ16424.1"/>
    <property type="molecule type" value="Genomic_DNA"/>
</dbReference>
<protein>
    <recommendedName>
        <fullName evidence="2">histidine kinase</fullName>
        <ecNumber evidence="2">2.7.13.3</ecNumber>
    </recommendedName>
</protein>
<gene>
    <name evidence="9" type="ORF">JN12_03365</name>
</gene>
<dbReference type="Proteomes" id="UP000319449">
    <property type="component" value="Unassembled WGS sequence"/>
</dbReference>
<evidence type="ECO:0000256" key="6">
    <source>
        <dbReference type="PROSITE-ProRule" id="PRU00169"/>
    </source>
</evidence>
<dbReference type="PROSITE" id="PS50110">
    <property type="entry name" value="RESPONSE_REGULATORY"/>
    <property type="match status" value="1"/>
</dbReference>
<organism evidence="9 10">
    <name type="scientific">Geobacter argillaceus</name>
    <dbReference type="NCBI Taxonomy" id="345631"/>
    <lineage>
        <taxon>Bacteria</taxon>
        <taxon>Pseudomonadati</taxon>
        <taxon>Thermodesulfobacteriota</taxon>
        <taxon>Desulfuromonadia</taxon>
        <taxon>Geobacterales</taxon>
        <taxon>Geobacteraceae</taxon>
        <taxon>Geobacter</taxon>
    </lineage>
</organism>
<dbReference type="GO" id="GO:0000156">
    <property type="term" value="F:phosphorelay response regulator activity"/>
    <property type="evidence" value="ECO:0007669"/>
    <property type="project" value="TreeGrafter"/>
</dbReference>
<dbReference type="EC" id="2.7.13.3" evidence="2"/>
<evidence type="ECO:0000256" key="3">
    <source>
        <dbReference type="ARBA" id="ARBA00022553"/>
    </source>
</evidence>
<dbReference type="Gene3D" id="3.40.50.2300">
    <property type="match status" value="1"/>
</dbReference>
<dbReference type="InterPro" id="IPR001789">
    <property type="entry name" value="Sig_transdc_resp-reg_receiver"/>
</dbReference>
<dbReference type="Gene3D" id="1.10.287.130">
    <property type="match status" value="1"/>
</dbReference>
<name>A0A562VF46_9BACT</name>
<dbReference type="GO" id="GO:0007234">
    <property type="term" value="P:osmosensory signaling via phosphorelay pathway"/>
    <property type="evidence" value="ECO:0007669"/>
    <property type="project" value="TreeGrafter"/>
</dbReference>
<dbReference type="SUPFAM" id="SSF52172">
    <property type="entry name" value="CheY-like"/>
    <property type="match status" value="1"/>
</dbReference>
<dbReference type="PANTHER" id="PTHR42878">
    <property type="entry name" value="TWO-COMPONENT HISTIDINE KINASE"/>
    <property type="match status" value="1"/>
</dbReference>
<dbReference type="SMART" id="SM00387">
    <property type="entry name" value="HATPase_c"/>
    <property type="match status" value="1"/>
</dbReference>
<dbReference type="SUPFAM" id="SSF55874">
    <property type="entry name" value="ATPase domain of HSP90 chaperone/DNA topoisomerase II/histidine kinase"/>
    <property type="match status" value="1"/>
</dbReference>
<dbReference type="GO" id="GO:0000155">
    <property type="term" value="F:phosphorelay sensor kinase activity"/>
    <property type="evidence" value="ECO:0007669"/>
    <property type="project" value="InterPro"/>
</dbReference>
<evidence type="ECO:0000259" key="8">
    <source>
        <dbReference type="PROSITE" id="PS50110"/>
    </source>
</evidence>
<dbReference type="PROSITE" id="PS50109">
    <property type="entry name" value="HIS_KIN"/>
    <property type="match status" value="1"/>
</dbReference>
<dbReference type="Pfam" id="PF00072">
    <property type="entry name" value="Response_reg"/>
    <property type="match status" value="1"/>
</dbReference>
<comment type="caution">
    <text evidence="9">The sequence shown here is derived from an EMBL/GenBank/DDBJ whole genome shotgun (WGS) entry which is preliminary data.</text>
</comment>
<keyword evidence="4" id="KW-0808">Transferase</keyword>
<dbReference type="PANTHER" id="PTHR42878:SF15">
    <property type="entry name" value="BACTERIOPHYTOCHROME"/>
    <property type="match status" value="1"/>
</dbReference>
<keyword evidence="10" id="KW-1185">Reference proteome</keyword>
<accession>A0A562VF46</accession>
<dbReference type="AlphaFoldDB" id="A0A562VF46"/>
<dbReference type="Pfam" id="PF02518">
    <property type="entry name" value="HATPase_c"/>
    <property type="match status" value="1"/>
</dbReference>
<dbReference type="InterPro" id="IPR036097">
    <property type="entry name" value="HisK_dim/P_sf"/>
</dbReference>
<evidence type="ECO:0000256" key="4">
    <source>
        <dbReference type="ARBA" id="ARBA00022679"/>
    </source>
</evidence>
<dbReference type="InterPro" id="IPR005467">
    <property type="entry name" value="His_kinase_dom"/>
</dbReference>
<dbReference type="SMART" id="SM00388">
    <property type="entry name" value="HisKA"/>
    <property type="match status" value="1"/>
</dbReference>
<evidence type="ECO:0000259" key="7">
    <source>
        <dbReference type="PROSITE" id="PS50109"/>
    </source>
</evidence>
<keyword evidence="5" id="KW-0418">Kinase</keyword>
<dbReference type="PRINTS" id="PR00344">
    <property type="entry name" value="BCTRLSENSOR"/>
</dbReference>
<sequence length="396" mass="44755">MDELLSPTKPLILLVDDKPENLASLEGILDELDLEMVRALSGNEALRLSLKHDFALVLLDVQMPGMDGFETAELMRSNPKTRHLPIIFVTAGMKELQYQFKGYDAGAVDYMTKPIEPVILRSKVTVFRDLYLQRRELEAHRQHLQTLVDQRTSQLVRAAQELEQRVIERTVELQQVNLQLESFAYSVSHDLRAPLRHIDAFSQILMSDYADRLDEEAREVLQRIVAGCGHMEQLIDSILSLSRTARQPLNKITVNLEGLAREAYGEVVPPEEGQNIDFVTTPMPPCLADPILLRQALANLIGNAVKYSRRQEAPRIEVGSRLQDGTTVYFVRDNGIGFDMKYADKLFGVFQRLHSLKEFEGTGVGLAITQNIVQRHGGKIWAEAEVDKGATFFFTL</sequence>
<dbReference type="RefSeq" id="WP_145024897.1">
    <property type="nucleotide sequence ID" value="NZ_VLLN01000027.1"/>
</dbReference>
<dbReference type="InterPro" id="IPR011006">
    <property type="entry name" value="CheY-like_superfamily"/>
</dbReference>
<dbReference type="InterPro" id="IPR004358">
    <property type="entry name" value="Sig_transdc_His_kin-like_C"/>
</dbReference>
<dbReference type="FunFam" id="3.30.565.10:FF:000006">
    <property type="entry name" value="Sensor histidine kinase WalK"/>
    <property type="match status" value="1"/>
</dbReference>
<evidence type="ECO:0000313" key="10">
    <source>
        <dbReference type="Proteomes" id="UP000319449"/>
    </source>
</evidence>
<feature type="domain" description="Response regulatory" evidence="8">
    <location>
        <begin position="11"/>
        <end position="128"/>
    </location>
</feature>
<dbReference type="InterPro" id="IPR003594">
    <property type="entry name" value="HATPase_dom"/>
</dbReference>
<dbReference type="Pfam" id="PF00512">
    <property type="entry name" value="HisKA"/>
    <property type="match status" value="1"/>
</dbReference>
<dbReference type="InterPro" id="IPR036890">
    <property type="entry name" value="HATPase_C_sf"/>
</dbReference>
<comment type="catalytic activity">
    <reaction evidence="1">
        <text>ATP + protein L-histidine = ADP + protein N-phospho-L-histidine.</text>
        <dbReference type="EC" id="2.7.13.3"/>
    </reaction>
</comment>
<dbReference type="InterPro" id="IPR050351">
    <property type="entry name" value="BphY/WalK/GraS-like"/>
</dbReference>
<proteinExistence type="predicted"/>
<evidence type="ECO:0000313" key="9">
    <source>
        <dbReference type="EMBL" id="TWJ16424.1"/>
    </source>
</evidence>
<feature type="domain" description="Histidine kinase" evidence="7">
    <location>
        <begin position="186"/>
        <end position="396"/>
    </location>
</feature>
<feature type="modified residue" description="4-aspartylphosphate" evidence="6">
    <location>
        <position position="60"/>
    </location>
</feature>
<reference evidence="9 10" key="1">
    <citation type="submission" date="2019-07" db="EMBL/GenBank/DDBJ databases">
        <title>Genomic Encyclopedia of Archaeal and Bacterial Type Strains, Phase II (KMG-II): from individual species to whole genera.</title>
        <authorList>
            <person name="Goeker M."/>
        </authorList>
    </citation>
    <scope>NUCLEOTIDE SEQUENCE [LARGE SCALE GENOMIC DNA]</scope>
    <source>
        <strain evidence="9 10">ATCC BAA-1139</strain>
    </source>
</reference>
<dbReference type="CDD" id="cd00082">
    <property type="entry name" value="HisKA"/>
    <property type="match status" value="1"/>
</dbReference>
<evidence type="ECO:0000256" key="1">
    <source>
        <dbReference type="ARBA" id="ARBA00000085"/>
    </source>
</evidence>
<dbReference type="SUPFAM" id="SSF47384">
    <property type="entry name" value="Homodimeric domain of signal transducing histidine kinase"/>
    <property type="match status" value="1"/>
</dbReference>
<dbReference type="OrthoDB" id="9787818at2"/>